<accession>A0A699TPD1</accession>
<gene>
    <name evidence="1" type="ORF">Tci_883280</name>
</gene>
<protein>
    <submittedName>
        <fullName evidence="1">Uncharacterized protein</fullName>
    </submittedName>
</protein>
<evidence type="ECO:0000313" key="1">
    <source>
        <dbReference type="EMBL" id="GFD11311.1"/>
    </source>
</evidence>
<organism evidence="1">
    <name type="scientific">Tanacetum cinerariifolium</name>
    <name type="common">Dalmatian daisy</name>
    <name type="synonym">Chrysanthemum cinerariifolium</name>
    <dbReference type="NCBI Taxonomy" id="118510"/>
    <lineage>
        <taxon>Eukaryota</taxon>
        <taxon>Viridiplantae</taxon>
        <taxon>Streptophyta</taxon>
        <taxon>Embryophyta</taxon>
        <taxon>Tracheophyta</taxon>
        <taxon>Spermatophyta</taxon>
        <taxon>Magnoliopsida</taxon>
        <taxon>eudicotyledons</taxon>
        <taxon>Gunneridae</taxon>
        <taxon>Pentapetalae</taxon>
        <taxon>asterids</taxon>
        <taxon>campanulids</taxon>
        <taxon>Asterales</taxon>
        <taxon>Asteraceae</taxon>
        <taxon>Asteroideae</taxon>
        <taxon>Anthemideae</taxon>
        <taxon>Anthemidinae</taxon>
        <taxon>Tanacetum</taxon>
    </lineage>
</organism>
<dbReference type="EMBL" id="BKCJ011258293">
    <property type="protein sequence ID" value="GFD11311.1"/>
    <property type="molecule type" value="Genomic_DNA"/>
</dbReference>
<sequence>TERQLLASRLNILFRDRRAYAYTCLLMEAEARISREAWTRATDASDLVHGEVISLRTTVIGQISEIKELQAADRRRQTVISELLRLDHGRSTETLESRTALQGQITALQGQVIALQSQVATL</sequence>
<proteinExistence type="predicted"/>
<name>A0A699TPD1_TANCI</name>
<feature type="non-terminal residue" evidence="1">
    <location>
        <position position="1"/>
    </location>
</feature>
<comment type="caution">
    <text evidence="1">The sequence shown here is derived from an EMBL/GenBank/DDBJ whole genome shotgun (WGS) entry which is preliminary data.</text>
</comment>
<reference evidence="1" key="1">
    <citation type="journal article" date="2019" name="Sci. Rep.">
        <title>Draft genome of Tanacetum cinerariifolium, the natural source of mosquito coil.</title>
        <authorList>
            <person name="Yamashiro T."/>
            <person name="Shiraishi A."/>
            <person name="Satake H."/>
            <person name="Nakayama K."/>
        </authorList>
    </citation>
    <scope>NUCLEOTIDE SEQUENCE</scope>
</reference>
<dbReference type="AlphaFoldDB" id="A0A699TPD1"/>